<dbReference type="AlphaFoldDB" id="A0A024TU27"/>
<protein>
    <recommendedName>
        <fullName evidence="6">THO complex subunit 5</fullName>
    </recommendedName>
</protein>
<reference evidence="5" key="1">
    <citation type="submission" date="2013-12" db="EMBL/GenBank/DDBJ databases">
        <title>The Genome Sequence of Aphanomyces invadans NJM9701.</title>
        <authorList>
            <consortium name="The Broad Institute Genomics Platform"/>
            <person name="Russ C."/>
            <person name="Tyler B."/>
            <person name="van West P."/>
            <person name="Dieguez-Uribeondo J."/>
            <person name="Young S.K."/>
            <person name="Zeng Q."/>
            <person name="Gargeya S."/>
            <person name="Fitzgerald M."/>
            <person name="Abouelleil A."/>
            <person name="Alvarado L."/>
            <person name="Chapman S.B."/>
            <person name="Gainer-Dewar J."/>
            <person name="Goldberg J."/>
            <person name="Griggs A."/>
            <person name="Gujja S."/>
            <person name="Hansen M."/>
            <person name="Howarth C."/>
            <person name="Imamovic A."/>
            <person name="Ireland A."/>
            <person name="Larimer J."/>
            <person name="McCowan C."/>
            <person name="Murphy C."/>
            <person name="Pearson M."/>
            <person name="Poon T.W."/>
            <person name="Priest M."/>
            <person name="Roberts A."/>
            <person name="Saif S."/>
            <person name="Shea T."/>
            <person name="Sykes S."/>
            <person name="Wortman J."/>
            <person name="Nusbaum C."/>
            <person name="Birren B."/>
        </authorList>
    </citation>
    <scope>NUCLEOTIDE SEQUENCE [LARGE SCALE GENOMIC DNA]</scope>
    <source>
        <strain evidence="5">NJM9701</strain>
    </source>
</reference>
<evidence type="ECO:0000256" key="3">
    <source>
        <dbReference type="ARBA" id="ARBA00023242"/>
    </source>
</evidence>
<dbReference type="VEuPathDB" id="FungiDB:H310_10123"/>
<dbReference type="OrthoDB" id="20582at2759"/>
<evidence type="ECO:0008006" key="6">
    <source>
        <dbReference type="Google" id="ProtNLM"/>
    </source>
</evidence>
<dbReference type="STRING" id="157072.A0A024TU27"/>
<dbReference type="GO" id="GO:0003729">
    <property type="term" value="F:mRNA binding"/>
    <property type="evidence" value="ECO:0007669"/>
    <property type="project" value="TreeGrafter"/>
</dbReference>
<evidence type="ECO:0000256" key="2">
    <source>
        <dbReference type="ARBA" id="ARBA00008044"/>
    </source>
</evidence>
<dbReference type="RefSeq" id="XP_008874610.1">
    <property type="nucleotide sequence ID" value="XM_008876388.1"/>
</dbReference>
<sequence length="599" mass="66180">MPSTLSPLEQLNAACRGFRETLPRLIQSMDDNATSTSNDVVRALCLLKDIKQSTRETFLDAEGYRRRVAEQKDLVEAHHLKLQNLLYEKDHLLREIRRCKGYPTKELDQIQFKDGPLPVLVDADSHDKHLKRLDDELADRKAQLQHQQDLKAQIAAVDEAVQAKHALLDTVPAHIAAIEEATRPLQALLSIPISESTQRHRDAKVLPAPLYSLFCELDAFLSIHPGTGTVAIGEAKVGSLSKLRIKSRKSTSAAAPEKIEADDTAAPPDAKRAKLTDPHDAAPFVPAPQSLVLELYLPTAAGAASASDSHKTKVLFMYLPQLRVVVVEAPRYPALLRNLFAADSGTDFPNQPAIAYAFEASDGMEVPMAFPTDVKARPYVWAQWITGLSSTGRIEPSIRHVMARLRHRYTIQHALYGHLDALKEKRVDLSPSSELASASVKTKLHSWSKVARDDISVFPDYVDGTLYFRASLVPPGDVGRVVAFVEISPEYPKVAPRFVVQKDVALAALPTADQLKDMAVEVVEFAADLVAADGRDDLYLLVHQVRKLQLCLDEIAACGTSKTNEYTFGTRRKKKPHAHRRGQVPSERSSQPDDADNDG</sequence>
<dbReference type="PANTHER" id="PTHR13375">
    <property type="entry name" value="FMS INTERACTING PROTEIN"/>
    <property type="match status" value="1"/>
</dbReference>
<dbReference type="GeneID" id="20087173"/>
<organism evidence="5">
    <name type="scientific">Aphanomyces invadans</name>
    <dbReference type="NCBI Taxonomy" id="157072"/>
    <lineage>
        <taxon>Eukaryota</taxon>
        <taxon>Sar</taxon>
        <taxon>Stramenopiles</taxon>
        <taxon>Oomycota</taxon>
        <taxon>Saprolegniomycetes</taxon>
        <taxon>Saprolegniales</taxon>
        <taxon>Verrucalvaceae</taxon>
        <taxon>Aphanomyces</taxon>
    </lineage>
</organism>
<dbReference type="EMBL" id="KI913975">
    <property type="protein sequence ID" value="ETV96832.1"/>
    <property type="molecule type" value="Genomic_DNA"/>
</dbReference>
<comment type="similarity">
    <text evidence="2">Belongs to the THOC5 family.</text>
</comment>
<dbReference type="GO" id="GO:0006406">
    <property type="term" value="P:mRNA export from nucleus"/>
    <property type="evidence" value="ECO:0007669"/>
    <property type="project" value="TreeGrafter"/>
</dbReference>
<feature type="region of interest" description="Disordered" evidence="4">
    <location>
        <begin position="568"/>
        <end position="599"/>
    </location>
</feature>
<evidence type="ECO:0000256" key="4">
    <source>
        <dbReference type="SAM" id="MobiDB-lite"/>
    </source>
</evidence>
<feature type="region of interest" description="Disordered" evidence="4">
    <location>
        <begin position="251"/>
        <end position="279"/>
    </location>
</feature>
<dbReference type="GO" id="GO:0000445">
    <property type="term" value="C:THO complex part of transcription export complex"/>
    <property type="evidence" value="ECO:0007669"/>
    <property type="project" value="TreeGrafter"/>
</dbReference>
<dbReference type="eggNOG" id="KOG2216">
    <property type="taxonomic scope" value="Eukaryota"/>
</dbReference>
<proteinExistence type="inferred from homology"/>
<evidence type="ECO:0000313" key="5">
    <source>
        <dbReference type="EMBL" id="ETV96832.1"/>
    </source>
</evidence>
<keyword evidence="3" id="KW-0539">Nucleus</keyword>
<accession>A0A024TU27</accession>
<dbReference type="Pfam" id="PF09766">
    <property type="entry name" value="FmiP_Thoc5"/>
    <property type="match status" value="1"/>
</dbReference>
<feature type="compositionally biased region" description="Basic and acidic residues" evidence="4">
    <location>
        <begin position="269"/>
        <end position="279"/>
    </location>
</feature>
<dbReference type="PANTHER" id="PTHR13375:SF3">
    <property type="entry name" value="THO COMPLEX SUBUNIT 5 HOMOLOG"/>
    <property type="match status" value="1"/>
</dbReference>
<comment type="subcellular location">
    <subcellularLocation>
        <location evidence="1">Nucleus</location>
    </subcellularLocation>
</comment>
<dbReference type="InterPro" id="IPR019163">
    <property type="entry name" value="THO_Thoc5"/>
</dbReference>
<gene>
    <name evidence="5" type="ORF">H310_10123</name>
</gene>
<name>A0A024TU27_9STRA</name>
<evidence type="ECO:0000256" key="1">
    <source>
        <dbReference type="ARBA" id="ARBA00004123"/>
    </source>
</evidence>
<feature type="compositionally biased region" description="Basic residues" evidence="4">
    <location>
        <begin position="570"/>
        <end position="582"/>
    </location>
</feature>